<dbReference type="PANTHER" id="PTHR11742">
    <property type="entry name" value="MANNOSYL-OLIGOSACCHARIDE ALPHA-1,2-MANNOSIDASE-RELATED"/>
    <property type="match status" value="1"/>
</dbReference>
<dbReference type="GO" id="GO:0004571">
    <property type="term" value="F:mannosyl-oligosaccharide 1,2-alpha-mannosidase activity"/>
    <property type="evidence" value="ECO:0000318"/>
    <property type="project" value="GO_Central"/>
</dbReference>
<gene>
    <name evidence="8" type="ORF">TVAG_226540</name>
</gene>
<dbReference type="VEuPathDB" id="TrichDB:TVAGG3_0411290"/>
<evidence type="ECO:0000256" key="7">
    <source>
        <dbReference type="RuleBase" id="RU361193"/>
    </source>
</evidence>
<dbReference type="Pfam" id="PF01532">
    <property type="entry name" value="Glyco_hydro_47"/>
    <property type="match status" value="1"/>
</dbReference>
<proteinExistence type="inferred from homology"/>
<dbReference type="Gene3D" id="1.50.10.10">
    <property type="match status" value="1"/>
</dbReference>
<dbReference type="GO" id="GO:0005783">
    <property type="term" value="C:endoplasmic reticulum"/>
    <property type="evidence" value="ECO:0000318"/>
    <property type="project" value="GO_Central"/>
</dbReference>
<evidence type="ECO:0000256" key="5">
    <source>
        <dbReference type="ARBA" id="ARBA00023157"/>
    </source>
</evidence>
<feature type="binding site" evidence="6">
    <location>
        <position position="487"/>
    </location>
    <ligand>
        <name>Ca(2+)</name>
        <dbReference type="ChEBI" id="CHEBI:29108"/>
    </ligand>
</feature>
<evidence type="ECO:0000256" key="6">
    <source>
        <dbReference type="PIRSR" id="PIRSR601382-2"/>
    </source>
</evidence>
<reference evidence="8" key="2">
    <citation type="journal article" date="2007" name="Science">
        <title>Draft genome sequence of the sexually transmitted pathogen Trichomonas vaginalis.</title>
        <authorList>
            <person name="Carlton J.M."/>
            <person name="Hirt R.P."/>
            <person name="Silva J.C."/>
            <person name="Delcher A.L."/>
            <person name="Schatz M."/>
            <person name="Zhao Q."/>
            <person name="Wortman J.R."/>
            <person name="Bidwell S.L."/>
            <person name="Alsmark U.C.M."/>
            <person name="Besteiro S."/>
            <person name="Sicheritz-Ponten T."/>
            <person name="Noel C.J."/>
            <person name="Dacks J.B."/>
            <person name="Foster P.G."/>
            <person name="Simillion C."/>
            <person name="Van de Peer Y."/>
            <person name="Miranda-Saavedra D."/>
            <person name="Barton G.J."/>
            <person name="Westrop G.D."/>
            <person name="Mueller S."/>
            <person name="Dessi D."/>
            <person name="Fiori P.L."/>
            <person name="Ren Q."/>
            <person name="Paulsen I."/>
            <person name="Zhang H."/>
            <person name="Bastida-Corcuera F.D."/>
            <person name="Simoes-Barbosa A."/>
            <person name="Brown M.T."/>
            <person name="Hayes R.D."/>
            <person name="Mukherjee M."/>
            <person name="Okumura C.Y."/>
            <person name="Schneider R."/>
            <person name="Smith A.J."/>
            <person name="Vanacova S."/>
            <person name="Villalvazo M."/>
            <person name="Haas B.J."/>
            <person name="Pertea M."/>
            <person name="Feldblyum T.V."/>
            <person name="Utterback T.R."/>
            <person name="Shu C.L."/>
            <person name="Osoegawa K."/>
            <person name="de Jong P.J."/>
            <person name="Hrdy I."/>
            <person name="Horvathova L."/>
            <person name="Zubacova Z."/>
            <person name="Dolezal P."/>
            <person name="Malik S.B."/>
            <person name="Logsdon J.M. Jr."/>
            <person name="Henze K."/>
            <person name="Gupta A."/>
            <person name="Wang C.C."/>
            <person name="Dunne R.L."/>
            <person name="Upcroft J.A."/>
            <person name="Upcroft P."/>
            <person name="White O."/>
            <person name="Salzberg S.L."/>
            <person name="Tang P."/>
            <person name="Chiu C.-H."/>
            <person name="Lee Y.-S."/>
            <person name="Embley T.M."/>
            <person name="Coombs G.H."/>
            <person name="Mottram J.C."/>
            <person name="Tachezy J."/>
            <person name="Fraser-Liggett C.M."/>
            <person name="Johnson P.J."/>
        </authorList>
    </citation>
    <scope>NUCLEOTIDE SEQUENCE [LARGE SCALE GENOMIC DNA]</scope>
    <source>
        <strain evidence="8">G3</strain>
    </source>
</reference>
<dbReference type="InterPro" id="IPR012341">
    <property type="entry name" value="6hp_glycosidase-like_sf"/>
</dbReference>
<dbReference type="InParanoid" id="A2ER88"/>
<protein>
    <recommendedName>
        <fullName evidence="7">alpha-1,2-Mannosidase</fullName>
        <ecNumber evidence="7">3.2.1.-</ecNumber>
    </recommendedName>
</protein>
<dbReference type="STRING" id="5722.A2ER88"/>
<comment type="cofactor">
    <cofactor evidence="1 6">
        <name>Ca(2+)</name>
        <dbReference type="ChEBI" id="CHEBI:29108"/>
    </cofactor>
</comment>
<dbReference type="KEGG" id="tva:4762706"/>
<evidence type="ECO:0000256" key="2">
    <source>
        <dbReference type="ARBA" id="ARBA00004922"/>
    </source>
</evidence>
<evidence type="ECO:0000256" key="3">
    <source>
        <dbReference type="ARBA" id="ARBA00007658"/>
    </source>
</evidence>
<dbReference type="SUPFAM" id="SSF48225">
    <property type="entry name" value="Seven-hairpin glycosidases"/>
    <property type="match status" value="1"/>
</dbReference>
<evidence type="ECO:0000256" key="4">
    <source>
        <dbReference type="ARBA" id="ARBA00022801"/>
    </source>
</evidence>
<keyword evidence="4 7" id="KW-0378">Hydrolase</keyword>
<keyword evidence="7" id="KW-0326">Glycosidase</keyword>
<dbReference type="RefSeq" id="XP_001317064.1">
    <property type="nucleotide sequence ID" value="XM_001317029.1"/>
</dbReference>
<dbReference type="Proteomes" id="UP000001542">
    <property type="component" value="Unassembled WGS sequence"/>
</dbReference>
<dbReference type="InterPro" id="IPR036026">
    <property type="entry name" value="Seven-hairpin_glycosidases"/>
</dbReference>
<evidence type="ECO:0000313" key="9">
    <source>
        <dbReference type="Proteomes" id="UP000001542"/>
    </source>
</evidence>
<dbReference type="GO" id="GO:0005975">
    <property type="term" value="P:carbohydrate metabolic process"/>
    <property type="evidence" value="ECO:0007669"/>
    <property type="project" value="InterPro"/>
</dbReference>
<dbReference type="eggNOG" id="KOG2204">
    <property type="taxonomic scope" value="Eukaryota"/>
</dbReference>
<dbReference type="AlphaFoldDB" id="A2ER88"/>
<dbReference type="VEuPathDB" id="TrichDB:TVAG_226540"/>
<dbReference type="SMR" id="A2ER88"/>
<dbReference type="GO" id="GO:0000139">
    <property type="term" value="C:Golgi membrane"/>
    <property type="evidence" value="ECO:0000318"/>
    <property type="project" value="GO_Central"/>
</dbReference>
<keyword evidence="5" id="KW-1015">Disulfide bond</keyword>
<dbReference type="InterPro" id="IPR050749">
    <property type="entry name" value="Glycosyl_Hydrolase_47"/>
</dbReference>
<sequence length="516" mass="59504">MEIKSFKFILSIWAFIIFATVSALLVRPINQAISRFDRKDQYIESILDEMSEVSPEIRMNGFYGDIDYKKLRKIRKGFLYLWNNYRFKAWSHDVINDEYEWEDYIHLALSMLASHGTLSLMGLKMDVYEIDKFFNKTKLQPKGSIKLSVFFGQVIEGLISAYENYHSGKYFNKIQELLQLVNMSVYEGSDMITISKDKIINSGNSLFNLHEFSTVILALLQSYHHMQSKTYYSYSLKAFEKILSNKAESLPKNIFNNKNLHEASRSSSFDSNGYSFYDNLVKINILTNNSIKSPENDVNEIFDAIYNEYIEIRGDSAYIVQKNGKSDEKIVTLDSFLFGGLILLRRNIPPDSIQKFGEISKKLSNGLFNFLNLSVNGFPPKSAVLKGKLEVIDSSYDLSHRVLETLLIYYRSTHRKEYRDAAWKIFKAVNESCKTIYGYSPVIINGTNVTQVHKEVDPKIYSGFFKLMYLIFLDSSVVDLDHFVITSDGNILKIWSESEPSIDSEVFESASRINVL</sequence>
<comment type="similarity">
    <text evidence="3 7">Belongs to the glycosyl hydrolase 47 family.</text>
</comment>
<accession>A2ER88</accession>
<keyword evidence="6" id="KW-0479">Metal-binding</keyword>
<dbReference type="OrthoDB" id="8118055at2759"/>
<dbReference type="GO" id="GO:0005509">
    <property type="term" value="F:calcium ion binding"/>
    <property type="evidence" value="ECO:0007669"/>
    <property type="project" value="InterPro"/>
</dbReference>
<evidence type="ECO:0000313" key="8">
    <source>
        <dbReference type="EMBL" id="EAY04841.1"/>
    </source>
</evidence>
<dbReference type="EMBL" id="DS113464">
    <property type="protein sequence ID" value="EAY04841.1"/>
    <property type="molecule type" value="Genomic_DNA"/>
</dbReference>
<dbReference type="EC" id="3.2.1.-" evidence="7"/>
<keyword evidence="6" id="KW-0106">Calcium</keyword>
<dbReference type="PRINTS" id="PR00747">
    <property type="entry name" value="GLYHDRLASE47"/>
</dbReference>
<keyword evidence="9" id="KW-1185">Reference proteome</keyword>
<name>A2ER88_TRIV3</name>
<dbReference type="GO" id="GO:0036503">
    <property type="term" value="P:ERAD pathway"/>
    <property type="evidence" value="ECO:0000318"/>
    <property type="project" value="GO_Central"/>
</dbReference>
<evidence type="ECO:0000256" key="1">
    <source>
        <dbReference type="ARBA" id="ARBA00001913"/>
    </source>
</evidence>
<organism evidence="8 9">
    <name type="scientific">Trichomonas vaginalis (strain ATCC PRA-98 / G3)</name>
    <dbReference type="NCBI Taxonomy" id="412133"/>
    <lineage>
        <taxon>Eukaryota</taxon>
        <taxon>Metamonada</taxon>
        <taxon>Parabasalia</taxon>
        <taxon>Trichomonadida</taxon>
        <taxon>Trichomonadidae</taxon>
        <taxon>Trichomonas</taxon>
    </lineage>
</organism>
<dbReference type="PANTHER" id="PTHR11742:SF6">
    <property type="entry name" value="MANNOSYL-OLIGOSACCHARIDE ALPHA-1,2-MANNOSIDASE IA-RELATED"/>
    <property type="match status" value="1"/>
</dbReference>
<dbReference type="FunFam" id="1.50.10.10:FF:000090">
    <property type="entry name" value="alpha-1,2-Mannosidase"/>
    <property type="match status" value="1"/>
</dbReference>
<comment type="pathway">
    <text evidence="2">Protein modification; protein glycosylation.</text>
</comment>
<dbReference type="InterPro" id="IPR001382">
    <property type="entry name" value="Glyco_hydro_47"/>
</dbReference>
<reference evidence="8" key="1">
    <citation type="submission" date="2006-10" db="EMBL/GenBank/DDBJ databases">
        <authorList>
            <person name="Amadeo P."/>
            <person name="Zhao Q."/>
            <person name="Wortman J."/>
            <person name="Fraser-Liggett C."/>
            <person name="Carlton J."/>
        </authorList>
    </citation>
    <scope>NUCLEOTIDE SEQUENCE</scope>
    <source>
        <strain evidence="8">G3</strain>
    </source>
</reference>